<keyword evidence="1" id="KW-1133">Transmembrane helix</keyword>
<dbReference type="AlphaFoldDB" id="A0A7C0U387"/>
<evidence type="ECO:0000256" key="1">
    <source>
        <dbReference type="SAM" id="Phobius"/>
    </source>
</evidence>
<evidence type="ECO:0000313" key="2">
    <source>
        <dbReference type="EMBL" id="HDD44699.1"/>
    </source>
</evidence>
<keyword evidence="1" id="KW-0472">Membrane</keyword>
<feature type="transmembrane region" description="Helical" evidence="1">
    <location>
        <begin position="20"/>
        <end position="44"/>
    </location>
</feature>
<protein>
    <submittedName>
        <fullName evidence="2">Uncharacterized protein</fullName>
    </submittedName>
</protein>
<proteinExistence type="predicted"/>
<organism evidence="2">
    <name type="scientific">Desulfofervidus auxilii</name>
    <dbReference type="NCBI Taxonomy" id="1621989"/>
    <lineage>
        <taxon>Bacteria</taxon>
        <taxon>Pseudomonadati</taxon>
        <taxon>Thermodesulfobacteriota</taxon>
        <taxon>Candidatus Desulfofervidia</taxon>
        <taxon>Candidatus Desulfofervidales</taxon>
        <taxon>Candidatus Desulfofervidaceae</taxon>
        <taxon>Candidatus Desulfofervidus</taxon>
    </lineage>
</organism>
<sequence length="129" mass="15224">MEKKAKIKVKTDKERLRKLFLQIFFIYLICLFFDSIVTYSFIALDNYNTGRELNDIARAYMERYGVGLGILLYDLNRVIVCGVITIIGYNLFALGFVWSFVLIYMALLHILGGLSWFGIRWIDLFLFYY</sequence>
<feature type="transmembrane region" description="Helical" evidence="1">
    <location>
        <begin position="96"/>
        <end position="119"/>
    </location>
</feature>
<reference evidence="2" key="1">
    <citation type="journal article" date="2020" name="mSystems">
        <title>Genome- and Community-Level Interaction Insights into Carbon Utilization and Element Cycling Functions of Hydrothermarchaeota in Hydrothermal Sediment.</title>
        <authorList>
            <person name="Zhou Z."/>
            <person name="Liu Y."/>
            <person name="Xu W."/>
            <person name="Pan J."/>
            <person name="Luo Z.H."/>
            <person name="Li M."/>
        </authorList>
    </citation>
    <scope>NUCLEOTIDE SEQUENCE [LARGE SCALE GENOMIC DNA]</scope>
    <source>
        <strain evidence="2">HyVt-233</strain>
    </source>
</reference>
<dbReference type="Proteomes" id="UP000886289">
    <property type="component" value="Unassembled WGS sequence"/>
</dbReference>
<comment type="caution">
    <text evidence="2">The sequence shown here is derived from an EMBL/GenBank/DDBJ whole genome shotgun (WGS) entry which is preliminary data.</text>
</comment>
<feature type="transmembrane region" description="Helical" evidence="1">
    <location>
        <begin position="64"/>
        <end position="89"/>
    </location>
</feature>
<accession>A0A7C0U387</accession>
<keyword evidence="1" id="KW-0812">Transmembrane</keyword>
<gene>
    <name evidence="2" type="ORF">ENG63_07560</name>
</gene>
<name>A0A7C0U387_DESA2</name>
<dbReference type="EMBL" id="DRBS01000282">
    <property type="protein sequence ID" value="HDD44699.1"/>
    <property type="molecule type" value="Genomic_DNA"/>
</dbReference>